<proteinExistence type="predicted"/>
<evidence type="ECO:0000313" key="3">
    <source>
        <dbReference type="Proteomes" id="UP000308197"/>
    </source>
</evidence>
<dbReference type="AlphaFoldDB" id="A0A5C3PRC0"/>
<protein>
    <submittedName>
        <fullName evidence="2">Uncharacterized protein</fullName>
    </submittedName>
</protein>
<evidence type="ECO:0000256" key="1">
    <source>
        <dbReference type="SAM" id="MobiDB-lite"/>
    </source>
</evidence>
<keyword evidence="3" id="KW-1185">Reference proteome</keyword>
<accession>A0A5C3PRC0</accession>
<organism evidence="2 3">
    <name type="scientific">Polyporus arcularius HHB13444</name>
    <dbReference type="NCBI Taxonomy" id="1314778"/>
    <lineage>
        <taxon>Eukaryota</taxon>
        <taxon>Fungi</taxon>
        <taxon>Dikarya</taxon>
        <taxon>Basidiomycota</taxon>
        <taxon>Agaricomycotina</taxon>
        <taxon>Agaricomycetes</taxon>
        <taxon>Polyporales</taxon>
        <taxon>Polyporaceae</taxon>
        <taxon>Polyporus</taxon>
    </lineage>
</organism>
<dbReference type="Proteomes" id="UP000308197">
    <property type="component" value="Unassembled WGS sequence"/>
</dbReference>
<name>A0A5C3PRC0_9APHY</name>
<feature type="compositionally biased region" description="Basic residues" evidence="1">
    <location>
        <begin position="28"/>
        <end position="37"/>
    </location>
</feature>
<feature type="compositionally biased region" description="Low complexity" evidence="1">
    <location>
        <begin position="15"/>
        <end position="27"/>
    </location>
</feature>
<sequence length="190" mass="20810">MQPPQIAAAAFPQTYAPTRPRASSVSSRPRRPGRCHLRSSTLFGPREHPLSHPFVPVIESHARSYERVSILQAVSKTRTVQPSSVLSSYRRLHADLCPSTASLLSIIDTCGFLDCRPQNRTPGSSKLISFVPQSNLVSLRVISVPSPSPLLRVCSTAPRTDSPRNLRLTHYISPHYSSAVLDASTHHVGT</sequence>
<feature type="region of interest" description="Disordered" evidence="1">
    <location>
        <begin position="15"/>
        <end position="44"/>
    </location>
</feature>
<gene>
    <name evidence="2" type="ORF">K466DRAFT_251623</name>
</gene>
<reference evidence="2 3" key="1">
    <citation type="journal article" date="2019" name="Nat. Ecol. Evol.">
        <title>Megaphylogeny resolves global patterns of mushroom evolution.</title>
        <authorList>
            <person name="Varga T."/>
            <person name="Krizsan K."/>
            <person name="Foldi C."/>
            <person name="Dima B."/>
            <person name="Sanchez-Garcia M."/>
            <person name="Sanchez-Ramirez S."/>
            <person name="Szollosi G.J."/>
            <person name="Szarkandi J.G."/>
            <person name="Papp V."/>
            <person name="Albert L."/>
            <person name="Andreopoulos W."/>
            <person name="Angelini C."/>
            <person name="Antonin V."/>
            <person name="Barry K.W."/>
            <person name="Bougher N.L."/>
            <person name="Buchanan P."/>
            <person name="Buyck B."/>
            <person name="Bense V."/>
            <person name="Catcheside P."/>
            <person name="Chovatia M."/>
            <person name="Cooper J."/>
            <person name="Damon W."/>
            <person name="Desjardin D."/>
            <person name="Finy P."/>
            <person name="Geml J."/>
            <person name="Haridas S."/>
            <person name="Hughes K."/>
            <person name="Justo A."/>
            <person name="Karasinski D."/>
            <person name="Kautmanova I."/>
            <person name="Kiss B."/>
            <person name="Kocsube S."/>
            <person name="Kotiranta H."/>
            <person name="LaButti K.M."/>
            <person name="Lechner B.E."/>
            <person name="Liimatainen K."/>
            <person name="Lipzen A."/>
            <person name="Lukacs Z."/>
            <person name="Mihaltcheva S."/>
            <person name="Morgado L.N."/>
            <person name="Niskanen T."/>
            <person name="Noordeloos M.E."/>
            <person name="Ohm R.A."/>
            <person name="Ortiz-Santana B."/>
            <person name="Ovrebo C."/>
            <person name="Racz N."/>
            <person name="Riley R."/>
            <person name="Savchenko A."/>
            <person name="Shiryaev A."/>
            <person name="Soop K."/>
            <person name="Spirin V."/>
            <person name="Szebenyi C."/>
            <person name="Tomsovsky M."/>
            <person name="Tulloss R.E."/>
            <person name="Uehling J."/>
            <person name="Grigoriev I.V."/>
            <person name="Vagvolgyi C."/>
            <person name="Papp T."/>
            <person name="Martin F.M."/>
            <person name="Miettinen O."/>
            <person name="Hibbett D.S."/>
            <person name="Nagy L.G."/>
        </authorList>
    </citation>
    <scope>NUCLEOTIDE SEQUENCE [LARGE SCALE GENOMIC DNA]</scope>
    <source>
        <strain evidence="2 3">HHB13444</strain>
    </source>
</reference>
<dbReference type="InParanoid" id="A0A5C3PRC0"/>
<evidence type="ECO:0000313" key="2">
    <source>
        <dbReference type="EMBL" id="TFK92186.1"/>
    </source>
</evidence>
<dbReference type="EMBL" id="ML211003">
    <property type="protein sequence ID" value="TFK92186.1"/>
    <property type="molecule type" value="Genomic_DNA"/>
</dbReference>